<dbReference type="AlphaFoldDB" id="A0A2S7WTC5"/>
<gene>
    <name evidence="2" type="ORF">BTO18_01205</name>
</gene>
<keyword evidence="1" id="KW-0732">Signal</keyword>
<proteinExistence type="predicted"/>
<comment type="caution">
    <text evidence="2">The sequence shown here is derived from an EMBL/GenBank/DDBJ whole genome shotgun (WGS) entry which is preliminary data.</text>
</comment>
<sequence>MDSTEVAIDSTKVKKVDAIKLNWVPNYKEALKRAKKEKKAVLIYFTGSDWCEPCKVLDRDLFHTEKFKTLSDNDLVLLEVDSPRRQDLLSQDKISENLYLKRKFKIKSFPALIILNYRGRKIAEKRGYILTEYYYPFIQSAIYK</sequence>
<evidence type="ECO:0000313" key="3">
    <source>
        <dbReference type="Proteomes" id="UP000238882"/>
    </source>
</evidence>
<dbReference type="PANTHER" id="PTHR15337">
    <property type="entry name" value="ANTERIOR GRADIENT PROTEIN-RELATED"/>
    <property type="match status" value="1"/>
</dbReference>
<dbReference type="InterPro" id="IPR036249">
    <property type="entry name" value="Thioredoxin-like_sf"/>
</dbReference>
<protein>
    <recommendedName>
        <fullName evidence="4">Thioredoxin domain-containing protein</fullName>
    </recommendedName>
</protein>
<reference evidence="2 3" key="1">
    <citation type="submission" date="2016-12" db="EMBL/GenBank/DDBJ databases">
        <title>Trade-off between light-utilization and light-protection in marine flavobacteria.</title>
        <authorList>
            <person name="Kumagai Y."/>
            <person name="Yoshizawa S."/>
            <person name="Kogure K."/>
            <person name="Iwasaki W."/>
        </authorList>
    </citation>
    <scope>NUCLEOTIDE SEQUENCE [LARGE SCALE GENOMIC DNA]</scope>
    <source>
        <strain evidence="2 3">NBRC 108759</strain>
    </source>
</reference>
<dbReference type="SUPFAM" id="SSF52833">
    <property type="entry name" value="Thioredoxin-like"/>
    <property type="match status" value="1"/>
</dbReference>
<dbReference type="Pfam" id="PF13899">
    <property type="entry name" value="Thioredoxin_7"/>
    <property type="match status" value="1"/>
</dbReference>
<accession>A0A2S7WTC5</accession>
<evidence type="ECO:0000313" key="2">
    <source>
        <dbReference type="EMBL" id="PQJ80859.1"/>
    </source>
</evidence>
<keyword evidence="3" id="KW-1185">Reference proteome</keyword>
<dbReference type="EMBL" id="MSCN01000001">
    <property type="protein sequence ID" value="PQJ80859.1"/>
    <property type="molecule type" value="Genomic_DNA"/>
</dbReference>
<dbReference type="Proteomes" id="UP000238882">
    <property type="component" value="Unassembled WGS sequence"/>
</dbReference>
<dbReference type="PANTHER" id="PTHR15337:SF11">
    <property type="entry name" value="THIOREDOXIN DOMAIN-CONTAINING PROTEIN"/>
    <property type="match status" value="1"/>
</dbReference>
<dbReference type="InterPro" id="IPR051099">
    <property type="entry name" value="AGR/TXD"/>
</dbReference>
<evidence type="ECO:0008006" key="4">
    <source>
        <dbReference type="Google" id="ProtNLM"/>
    </source>
</evidence>
<organism evidence="2 3">
    <name type="scientific">Polaribacter porphyrae</name>
    <dbReference type="NCBI Taxonomy" id="1137780"/>
    <lineage>
        <taxon>Bacteria</taxon>
        <taxon>Pseudomonadati</taxon>
        <taxon>Bacteroidota</taxon>
        <taxon>Flavobacteriia</taxon>
        <taxon>Flavobacteriales</taxon>
        <taxon>Flavobacteriaceae</taxon>
    </lineage>
</organism>
<evidence type="ECO:0000256" key="1">
    <source>
        <dbReference type="ARBA" id="ARBA00022729"/>
    </source>
</evidence>
<dbReference type="Gene3D" id="3.40.30.10">
    <property type="entry name" value="Glutaredoxin"/>
    <property type="match status" value="1"/>
</dbReference>
<name>A0A2S7WTC5_9FLAO</name>